<evidence type="ECO:0000256" key="8">
    <source>
        <dbReference type="RuleBase" id="RU363032"/>
    </source>
</evidence>
<feature type="transmembrane region" description="Helical" evidence="8">
    <location>
        <begin position="232"/>
        <end position="251"/>
    </location>
</feature>
<dbReference type="GeneID" id="71856008"/>
<feature type="domain" description="ABC transmembrane type-1" evidence="9">
    <location>
        <begin position="61"/>
        <end position="250"/>
    </location>
</feature>
<dbReference type="CDD" id="cd06261">
    <property type="entry name" value="TM_PBP2"/>
    <property type="match status" value="1"/>
</dbReference>
<dbReference type="PANTHER" id="PTHR43848:SF2">
    <property type="entry name" value="PUTRESCINE TRANSPORT SYSTEM PERMEASE PROTEIN POTI"/>
    <property type="match status" value="1"/>
</dbReference>
<accession>A0ABD5NVB8</accession>
<organism evidence="10 11">
    <name type="scientific">Natribaculum luteum</name>
    <dbReference type="NCBI Taxonomy" id="1586232"/>
    <lineage>
        <taxon>Archaea</taxon>
        <taxon>Methanobacteriati</taxon>
        <taxon>Methanobacteriota</taxon>
        <taxon>Stenosarchaea group</taxon>
        <taxon>Halobacteria</taxon>
        <taxon>Halobacteriales</taxon>
        <taxon>Natrialbaceae</taxon>
        <taxon>Natribaculum</taxon>
    </lineage>
</organism>
<evidence type="ECO:0000256" key="5">
    <source>
        <dbReference type="ARBA" id="ARBA00022692"/>
    </source>
</evidence>
<feature type="transmembrane region" description="Helical" evidence="8">
    <location>
        <begin position="133"/>
        <end position="153"/>
    </location>
</feature>
<dbReference type="SUPFAM" id="SSF161098">
    <property type="entry name" value="MetI-like"/>
    <property type="match status" value="1"/>
</dbReference>
<dbReference type="PROSITE" id="PS50928">
    <property type="entry name" value="ABC_TM1"/>
    <property type="match status" value="1"/>
</dbReference>
<name>A0ABD5NVB8_9EURY</name>
<dbReference type="InterPro" id="IPR000515">
    <property type="entry name" value="MetI-like"/>
</dbReference>
<comment type="similarity">
    <text evidence="2">Belongs to the binding-protein-dependent transport system permease family. CysTW subfamily.</text>
</comment>
<evidence type="ECO:0000256" key="6">
    <source>
        <dbReference type="ARBA" id="ARBA00022989"/>
    </source>
</evidence>
<evidence type="ECO:0000256" key="1">
    <source>
        <dbReference type="ARBA" id="ARBA00004651"/>
    </source>
</evidence>
<keyword evidence="5 8" id="KW-0812">Transmembrane</keyword>
<dbReference type="Pfam" id="PF00528">
    <property type="entry name" value="BPD_transp_1"/>
    <property type="match status" value="1"/>
</dbReference>
<protein>
    <submittedName>
        <fullName evidence="10">ABC transporter permease</fullName>
    </submittedName>
</protein>
<dbReference type="Proteomes" id="UP001595821">
    <property type="component" value="Unassembled WGS sequence"/>
</dbReference>
<dbReference type="AlphaFoldDB" id="A0ABD5NVB8"/>
<evidence type="ECO:0000256" key="4">
    <source>
        <dbReference type="ARBA" id="ARBA00022475"/>
    </source>
</evidence>
<dbReference type="RefSeq" id="WP_246976262.1">
    <property type="nucleotide sequence ID" value="NZ_CP095398.1"/>
</dbReference>
<evidence type="ECO:0000256" key="2">
    <source>
        <dbReference type="ARBA" id="ARBA00007069"/>
    </source>
</evidence>
<evidence type="ECO:0000256" key="3">
    <source>
        <dbReference type="ARBA" id="ARBA00022448"/>
    </source>
</evidence>
<gene>
    <name evidence="10" type="ORF">ACFOZ7_02960</name>
</gene>
<feature type="transmembrane region" description="Helical" evidence="8">
    <location>
        <begin position="54"/>
        <end position="87"/>
    </location>
</feature>
<keyword evidence="7 8" id="KW-0472">Membrane</keyword>
<comment type="caution">
    <text evidence="10">The sequence shown here is derived from an EMBL/GenBank/DDBJ whole genome shotgun (WGS) entry which is preliminary data.</text>
</comment>
<reference evidence="10 11" key="1">
    <citation type="journal article" date="2014" name="Int. J. Syst. Evol. Microbiol.">
        <title>Complete genome sequence of Corynebacterium casei LMG S-19264T (=DSM 44701T), isolated from a smear-ripened cheese.</title>
        <authorList>
            <consortium name="US DOE Joint Genome Institute (JGI-PGF)"/>
            <person name="Walter F."/>
            <person name="Albersmeier A."/>
            <person name="Kalinowski J."/>
            <person name="Ruckert C."/>
        </authorList>
    </citation>
    <scope>NUCLEOTIDE SEQUENCE [LARGE SCALE GENOMIC DNA]</scope>
    <source>
        <strain evidence="10 11">IBRC-M 10912</strain>
    </source>
</reference>
<evidence type="ECO:0000313" key="10">
    <source>
        <dbReference type="EMBL" id="MFC4245967.1"/>
    </source>
</evidence>
<comment type="subcellular location">
    <subcellularLocation>
        <location evidence="1 8">Cell membrane</location>
        <topology evidence="1 8">Multi-pass membrane protein</topology>
    </subcellularLocation>
</comment>
<feature type="transmembrane region" description="Helical" evidence="8">
    <location>
        <begin position="99"/>
        <end position="121"/>
    </location>
</feature>
<dbReference type="EMBL" id="JBHSDJ010000008">
    <property type="protein sequence ID" value="MFC4245967.1"/>
    <property type="molecule type" value="Genomic_DNA"/>
</dbReference>
<keyword evidence="4" id="KW-1003">Cell membrane</keyword>
<dbReference type="GO" id="GO:0005886">
    <property type="term" value="C:plasma membrane"/>
    <property type="evidence" value="ECO:0007669"/>
    <property type="project" value="UniProtKB-SubCell"/>
</dbReference>
<feature type="transmembrane region" description="Helical" evidence="8">
    <location>
        <begin position="12"/>
        <end position="34"/>
    </location>
</feature>
<keyword evidence="6 8" id="KW-1133">Transmembrane helix</keyword>
<sequence>MQVKELYRYGLNAATAGTYLYLYAPILVVVALSFKKGGEGFGFTLEYYKALLSAQALTSALLLSVKIALVVMVITTILSIMASFGIVRYTWPKRKSFAMAYLSLPLMLPVIVYAIGLFAVLSNLGLQRGEGAIIIGHIVYALPFATLVMVSGLQDFDTSLEEAAMDLGGDELTIMREVTLPLLAPSIIAAALFSFTLSFDEFLIAFFVGGLGDTTLPMEIWSRVRRGITPEIYSISVVVLVISISIAALATRLERS</sequence>
<keyword evidence="3 8" id="KW-0813">Transport</keyword>
<dbReference type="InterPro" id="IPR051789">
    <property type="entry name" value="Bact_Polyamine_Transport"/>
</dbReference>
<evidence type="ECO:0000313" key="11">
    <source>
        <dbReference type="Proteomes" id="UP001595821"/>
    </source>
</evidence>
<dbReference type="InterPro" id="IPR035906">
    <property type="entry name" value="MetI-like_sf"/>
</dbReference>
<evidence type="ECO:0000256" key="7">
    <source>
        <dbReference type="ARBA" id="ARBA00023136"/>
    </source>
</evidence>
<evidence type="ECO:0000259" key="9">
    <source>
        <dbReference type="PROSITE" id="PS50928"/>
    </source>
</evidence>
<dbReference type="Gene3D" id="1.10.3720.10">
    <property type="entry name" value="MetI-like"/>
    <property type="match status" value="1"/>
</dbReference>
<proteinExistence type="inferred from homology"/>
<dbReference type="PANTHER" id="PTHR43848">
    <property type="entry name" value="PUTRESCINE TRANSPORT SYSTEM PERMEASE PROTEIN POTI"/>
    <property type="match status" value="1"/>
</dbReference>
<feature type="transmembrane region" description="Helical" evidence="8">
    <location>
        <begin position="182"/>
        <end position="212"/>
    </location>
</feature>